<evidence type="ECO:0000256" key="1">
    <source>
        <dbReference type="ARBA" id="ARBA00022737"/>
    </source>
</evidence>
<dbReference type="InterPro" id="IPR046342">
    <property type="entry name" value="CBS_dom_sf"/>
</dbReference>
<dbReference type="GO" id="GO:0005886">
    <property type="term" value="C:plasma membrane"/>
    <property type="evidence" value="ECO:0007669"/>
    <property type="project" value="TreeGrafter"/>
</dbReference>
<dbReference type="PANTHER" id="PTHR22777:SF17">
    <property type="entry name" value="UPF0053 PROTEIN SLL0260"/>
    <property type="match status" value="1"/>
</dbReference>
<keyword evidence="1" id="KW-0677">Repeat</keyword>
<sequence length="273" mass="31272">MEGKLKEILKILFGKNTDTKEQFIKEMIEESEEKKIISDDEKDLVEGIFELEETLIGEIMVPRVDVKAVPFDESLNDIVELINRTGKSRIIVYQDNIDNIVGIIYSKDILKFFKTDKELYAVEIVRPPYFVPETKSALSTLREFQKNHISIAVVIDEYGGVAGIVTMEDIIEEIVGEIQDELEKEDLDYKKIDENTYLVSGMMNLDDFNENIGSNFVSEDVNSIGGFVVSKLEHLPKKGEVLKIGNYEIKILETHKHRINRLLVKDLGKVKEK</sequence>
<dbReference type="SUPFAM" id="SSF56176">
    <property type="entry name" value="FAD-binding/transporter-associated domain-like"/>
    <property type="match status" value="1"/>
</dbReference>
<dbReference type="InterPro" id="IPR000644">
    <property type="entry name" value="CBS_dom"/>
</dbReference>
<protein>
    <recommendedName>
        <fullName evidence="4">CBS domain-containing protein</fullName>
    </recommendedName>
</protein>
<dbReference type="AlphaFoldDB" id="A0A101I1I7"/>
<proteinExistence type="predicted"/>
<reference evidence="6" key="1">
    <citation type="journal article" date="2015" name="MBio">
        <title>Genome-Resolved Metagenomic Analysis Reveals Roles for Candidate Phyla and Other Microbial Community Members in Biogeochemical Transformations in Oil Reservoirs.</title>
        <authorList>
            <person name="Hu P."/>
            <person name="Tom L."/>
            <person name="Singh A."/>
            <person name="Thomas B.C."/>
            <person name="Baker B.J."/>
            <person name="Piceno Y.M."/>
            <person name="Andersen G.L."/>
            <person name="Banfield J.F."/>
        </authorList>
    </citation>
    <scope>NUCLEOTIDE SEQUENCE [LARGE SCALE GENOMIC DNA]</scope>
</reference>
<dbReference type="GO" id="GO:0050660">
    <property type="term" value="F:flavin adenine dinucleotide binding"/>
    <property type="evidence" value="ECO:0007669"/>
    <property type="project" value="InterPro"/>
</dbReference>
<evidence type="ECO:0000259" key="4">
    <source>
        <dbReference type="PROSITE" id="PS51371"/>
    </source>
</evidence>
<name>A0A101I1I7_UNCT6</name>
<evidence type="ECO:0000313" key="5">
    <source>
        <dbReference type="EMBL" id="KUK86518.1"/>
    </source>
</evidence>
<dbReference type="Pfam" id="PF00571">
    <property type="entry name" value="CBS"/>
    <property type="match status" value="2"/>
</dbReference>
<dbReference type="InterPro" id="IPR005170">
    <property type="entry name" value="Transptr-assoc_dom"/>
</dbReference>
<evidence type="ECO:0000256" key="2">
    <source>
        <dbReference type="ARBA" id="ARBA00023122"/>
    </source>
</evidence>
<dbReference type="Gene3D" id="3.10.580.10">
    <property type="entry name" value="CBS-domain"/>
    <property type="match status" value="1"/>
</dbReference>
<dbReference type="CDD" id="cd04590">
    <property type="entry name" value="CBS_pair_CorC_HlyC_assoc"/>
    <property type="match status" value="1"/>
</dbReference>
<accession>A0A101I1I7</accession>
<evidence type="ECO:0000256" key="3">
    <source>
        <dbReference type="PROSITE-ProRule" id="PRU00703"/>
    </source>
</evidence>
<dbReference type="Gene3D" id="3.30.465.10">
    <property type="match status" value="1"/>
</dbReference>
<comment type="caution">
    <text evidence="5">The sequence shown here is derived from an EMBL/GenBank/DDBJ whole genome shotgun (WGS) entry which is preliminary data.</text>
</comment>
<dbReference type="Proteomes" id="UP000053467">
    <property type="component" value="Unassembled WGS sequence"/>
</dbReference>
<dbReference type="SMART" id="SM00116">
    <property type="entry name" value="CBS"/>
    <property type="match status" value="2"/>
</dbReference>
<dbReference type="SUPFAM" id="SSF54631">
    <property type="entry name" value="CBS-domain pair"/>
    <property type="match status" value="1"/>
</dbReference>
<dbReference type="PROSITE" id="PS51371">
    <property type="entry name" value="CBS"/>
    <property type="match status" value="2"/>
</dbReference>
<dbReference type="FunFam" id="3.10.580.10:FF:000002">
    <property type="entry name" value="Magnesium/cobalt efflux protein CorC"/>
    <property type="match status" value="1"/>
</dbReference>
<evidence type="ECO:0000313" key="6">
    <source>
        <dbReference type="Proteomes" id="UP000053467"/>
    </source>
</evidence>
<keyword evidence="2 3" id="KW-0129">CBS domain</keyword>
<feature type="domain" description="CBS" evidence="4">
    <location>
        <begin position="124"/>
        <end position="181"/>
    </location>
</feature>
<dbReference type="InterPro" id="IPR036318">
    <property type="entry name" value="FAD-bd_PCMH-like_sf"/>
</dbReference>
<feature type="domain" description="CBS" evidence="4">
    <location>
        <begin position="60"/>
        <end position="119"/>
    </location>
</feature>
<dbReference type="EMBL" id="LGGX01000017">
    <property type="protein sequence ID" value="KUK86518.1"/>
    <property type="molecule type" value="Genomic_DNA"/>
</dbReference>
<dbReference type="Pfam" id="PF03471">
    <property type="entry name" value="CorC_HlyC"/>
    <property type="match status" value="1"/>
</dbReference>
<dbReference type="InterPro" id="IPR016169">
    <property type="entry name" value="FAD-bd_PCMH_sub2"/>
</dbReference>
<organism evidence="5 6">
    <name type="scientific">candidate division TA06 bacterium 34_109</name>
    <dbReference type="NCBI Taxonomy" id="1635277"/>
    <lineage>
        <taxon>Bacteria</taxon>
        <taxon>Bacteria division TA06</taxon>
    </lineage>
</organism>
<dbReference type="SMART" id="SM01091">
    <property type="entry name" value="CorC_HlyC"/>
    <property type="match status" value="1"/>
</dbReference>
<dbReference type="InterPro" id="IPR044751">
    <property type="entry name" value="Ion_transp-like_CBS"/>
</dbReference>
<dbReference type="PANTHER" id="PTHR22777">
    <property type="entry name" value="HEMOLYSIN-RELATED"/>
    <property type="match status" value="1"/>
</dbReference>
<gene>
    <name evidence="5" type="ORF">XE03_1468</name>
</gene>